<sequence length="278" mass="28580">MLSPNTVPQTSRMHPMLWIAAGSVTLFSLTGIAALTGVLPIGHASAPQSDAMATQPPGSTVSSPVAPIAPVAAASEPAAPVASPAKAPAEMKPAHVPSREVAHTTTKPVKHHESSKTRPIEVAHSEEAQQRPASTIPTRAPDTSRPVQVARCDECGVVESVRVVEHEGQGTGLGAIGGAILGGVLGHQVGEGTGKQVARIGGAILGGFAGNEAEKRIRKTQQYEITVQMDDGSRRTLTQTNGSQWHAGDKVRVESGTLVSRHANTASGAESDPAPAML</sequence>
<feature type="compositionally biased region" description="Basic and acidic residues" evidence="3">
    <location>
        <begin position="111"/>
        <end position="129"/>
    </location>
</feature>
<keyword evidence="6" id="KW-1185">Reference proteome</keyword>
<dbReference type="PANTHER" id="PTHR35603">
    <property type="match status" value="1"/>
</dbReference>
<keyword evidence="5" id="KW-0449">Lipoprotein</keyword>
<feature type="region of interest" description="Disordered" evidence="3">
    <location>
        <begin position="46"/>
        <end position="65"/>
    </location>
</feature>
<evidence type="ECO:0000313" key="6">
    <source>
        <dbReference type="Proteomes" id="UP000561045"/>
    </source>
</evidence>
<dbReference type="RefSeq" id="WP_183631304.1">
    <property type="nucleotide sequence ID" value="NZ_BAABLE010000011.1"/>
</dbReference>
<gene>
    <name evidence="5" type="ORF">GGR36_000371</name>
</gene>
<comment type="subcellular location">
    <subcellularLocation>
        <location evidence="1">Membrane</location>
    </subcellularLocation>
</comment>
<comment type="caution">
    <text evidence="5">The sequence shown here is derived from an EMBL/GenBank/DDBJ whole genome shotgun (WGS) entry which is preliminary data.</text>
</comment>
<dbReference type="InterPro" id="IPR051407">
    <property type="entry name" value="Bact_OM_lipoprot/Surf_antigen"/>
</dbReference>
<dbReference type="EMBL" id="JACIET010000001">
    <property type="protein sequence ID" value="MBB4011063.1"/>
    <property type="molecule type" value="Genomic_DNA"/>
</dbReference>
<accession>A0A840BED7</accession>
<evidence type="ECO:0000259" key="4">
    <source>
        <dbReference type="Pfam" id="PF05433"/>
    </source>
</evidence>
<name>A0A840BED7_9RHOO</name>
<dbReference type="GO" id="GO:0019867">
    <property type="term" value="C:outer membrane"/>
    <property type="evidence" value="ECO:0007669"/>
    <property type="project" value="InterPro"/>
</dbReference>
<feature type="region of interest" description="Disordered" evidence="3">
    <location>
        <begin position="90"/>
        <end position="145"/>
    </location>
</feature>
<dbReference type="Pfam" id="PF05433">
    <property type="entry name" value="Rick_17kDa_Anti"/>
    <property type="match status" value="1"/>
</dbReference>
<evidence type="ECO:0000256" key="1">
    <source>
        <dbReference type="ARBA" id="ARBA00004370"/>
    </source>
</evidence>
<dbReference type="PANTHER" id="PTHR35603:SF2">
    <property type="entry name" value="OUTER MEMBRANE LIPOPROTEIN"/>
    <property type="match status" value="1"/>
</dbReference>
<evidence type="ECO:0000256" key="2">
    <source>
        <dbReference type="ARBA" id="ARBA00023136"/>
    </source>
</evidence>
<dbReference type="AlphaFoldDB" id="A0A840BED7"/>
<feature type="domain" description="Glycine zipper 2TM" evidence="4">
    <location>
        <begin position="173"/>
        <end position="213"/>
    </location>
</feature>
<evidence type="ECO:0000256" key="3">
    <source>
        <dbReference type="SAM" id="MobiDB-lite"/>
    </source>
</evidence>
<feature type="compositionally biased region" description="Polar residues" evidence="3">
    <location>
        <begin position="46"/>
        <end position="60"/>
    </location>
</feature>
<feature type="region of interest" description="Disordered" evidence="3">
    <location>
        <begin position="258"/>
        <end position="278"/>
    </location>
</feature>
<evidence type="ECO:0000313" key="5">
    <source>
        <dbReference type="EMBL" id="MBB4011063.1"/>
    </source>
</evidence>
<dbReference type="Proteomes" id="UP000561045">
    <property type="component" value="Unassembled WGS sequence"/>
</dbReference>
<keyword evidence="2" id="KW-0472">Membrane</keyword>
<protein>
    <submittedName>
        <fullName evidence="5">Outer membrane lipoprotein SlyB</fullName>
    </submittedName>
</protein>
<organism evidence="5 6">
    <name type="scientific">Niveibacterium umoris</name>
    <dbReference type="NCBI Taxonomy" id="1193620"/>
    <lineage>
        <taxon>Bacteria</taxon>
        <taxon>Pseudomonadati</taxon>
        <taxon>Pseudomonadota</taxon>
        <taxon>Betaproteobacteria</taxon>
        <taxon>Rhodocyclales</taxon>
        <taxon>Rhodocyclaceae</taxon>
        <taxon>Niveibacterium</taxon>
    </lineage>
</organism>
<reference evidence="5 6" key="1">
    <citation type="submission" date="2020-08" db="EMBL/GenBank/DDBJ databases">
        <title>Genomic Encyclopedia of Type Strains, Phase IV (KMG-IV): sequencing the most valuable type-strain genomes for metagenomic binning, comparative biology and taxonomic classification.</title>
        <authorList>
            <person name="Goeker M."/>
        </authorList>
    </citation>
    <scope>NUCLEOTIDE SEQUENCE [LARGE SCALE GENOMIC DNA]</scope>
    <source>
        <strain evidence="5 6">DSM 106739</strain>
    </source>
</reference>
<dbReference type="InterPro" id="IPR008816">
    <property type="entry name" value="Gly_zipper_2TM_dom"/>
</dbReference>
<proteinExistence type="predicted"/>